<proteinExistence type="predicted"/>
<evidence type="ECO:0000313" key="2">
    <source>
        <dbReference type="Proteomes" id="UP000512286"/>
    </source>
</evidence>
<dbReference type="Proteomes" id="UP000512286">
    <property type="component" value="Chromosome"/>
</dbReference>
<organism evidence="1 2">
    <name type="scientific">Clostridium intestinale</name>
    <dbReference type="NCBI Taxonomy" id="36845"/>
    <lineage>
        <taxon>Bacteria</taxon>
        <taxon>Bacillati</taxon>
        <taxon>Bacillota</taxon>
        <taxon>Clostridia</taxon>
        <taxon>Eubacteriales</taxon>
        <taxon>Clostridiaceae</taxon>
        <taxon>Clostridium</taxon>
    </lineage>
</organism>
<accession>A0A7D6ZIP8</accession>
<dbReference type="EMBL" id="CP059378">
    <property type="protein sequence ID" value="QLY81501.1"/>
    <property type="molecule type" value="Genomic_DNA"/>
</dbReference>
<gene>
    <name evidence="1" type="ORF">HZF06_07925</name>
</gene>
<reference evidence="1 2" key="1">
    <citation type="submission" date="2020-07" db="EMBL/GenBank/DDBJ databases">
        <title>Electron transfer.</title>
        <authorList>
            <person name="Huang L."/>
            <person name="Liu X."/>
            <person name="Zhou S."/>
        </authorList>
    </citation>
    <scope>NUCLEOTIDE SEQUENCE [LARGE SCALE GENOMIC DNA]</scope>
    <source>
        <strain evidence="1 2">Lx1</strain>
    </source>
</reference>
<dbReference type="RefSeq" id="WP_181603074.1">
    <property type="nucleotide sequence ID" value="NZ_CP059378.1"/>
</dbReference>
<name>A0A7D6ZIP8_9CLOT</name>
<dbReference type="KEGG" id="cint:HZF06_07925"/>
<protein>
    <submittedName>
        <fullName evidence="1">Uncharacterized protein</fullName>
    </submittedName>
</protein>
<dbReference type="AlphaFoldDB" id="A0A7D6ZIP8"/>
<evidence type="ECO:0000313" key="1">
    <source>
        <dbReference type="EMBL" id="QLY81501.1"/>
    </source>
</evidence>
<sequence length="580" mass="63946">MATLSMDNSNIIGVSYSQMNSVKVSMKRAQQMLEISQRNVNTAKLQVQVDKGRLKVTEDSLWGLYSEASKRKTKIDKICNNIDYTIRRFKEVDSRCAASIRSIGKYYNSQLSMIDRIKNNFIGLKFSITRNLKTLLEEGTSAFDFLKTKASEAYNAVSEFMEAHPWIGNTLGVIGGIGQVGVYALLLTPPFTPIGVAGMAFGFNSAVYSGTKLINNITNGSNEGINVLENVFSLFGDGGKTAYNILDMGFAIATIPIEGGFALSKASQIAKESNGAIKGFSALSKGIKEVEKMKVDKLSNIFSSTLGKIIEPMSKVKVYFKNSFGEFFNFKSFALPEGFSINISKIDDVSDSSKVVNKIGQVSEDVGNYGKVTEEISKVGKNITDIINSNGLTLDKFNELRIKDTDLLKDVEKTIMKSIRDSISIPDNMTTMQKVIPYNDIGKYLEGSYTQVGGYVTKHDDVLQLIKYEDIYESLRLDYPGTAYKVDLDNSLGVIRFKTPDAAKFEIPYGVDFGGTITDAPPFTGNGFTKAMNGNIIPEYKCNSFLDIYDGAELYQIDKSGIETLIAVFSEIEGKFMPIK</sequence>